<evidence type="ECO:0000256" key="4">
    <source>
        <dbReference type="ARBA" id="ARBA00022679"/>
    </source>
</evidence>
<dbReference type="EC" id="2.4.1.-" evidence="8"/>
<dbReference type="KEGG" id="crq:GCK72_016246"/>
<protein>
    <recommendedName>
        <fullName evidence="8">Glycosyltransferase family 92 protein</fullName>
        <ecNumber evidence="8">2.4.1.-</ecNumber>
    </recommendedName>
</protein>
<dbReference type="GO" id="GO:0005737">
    <property type="term" value="C:cytoplasm"/>
    <property type="evidence" value="ECO:0007669"/>
    <property type="project" value="TreeGrafter"/>
</dbReference>
<dbReference type="GO" id="GO:0016020">
    <property type="term" value="C:membrane"/>
    <property type="evidence" value="ECO:0007669"/>
    <property type="project" value="UniProtKB-SubCell"/>
</dbReference>
<dbReference type="GO" id="GO:0016757">
    <property type="term" value="F:glycosyltransferase activity"/>
    <property type="evidence" value="ECO:0007669"/>
    <property type="project" value="UniProtKB-UniRule"/>
</dbReference>
<keyword evidence="7 8" id="KW-0472">Membrane</keyword>
<keyword evidence="5 8" id="KW-0812">Transmembrane</keyword>
<evidence type="ECO:0000313" key="9">
    <source>
        <dbReference type="EMBL" id="KAF1759779.1"/>
    </source>
</evidence>
<dbReference type="AlphaFoldDB" id="A0A6A5GYL7"/>
<dbReference type="InterPro" id="IPR008166">
    <property type="entry name" value="Glyco_transf_92"/>
</dbReference>
<reference evidence="9 10" key="1">
    <citation type="submission" date="2019-12" db="EMBL/GenBank/DDBJ databases">
        <title>Chromosome-level assembly of the Caenorhabditis remanei genome.</title>
        <authorList>
            <person name="Teterina A.A."/>
            <person name="Willis J.H."/>
            <person name="Phillips P.C."/>
        </authorList>
    </citation>
    <scope>NUCLEOTIDE SEQUENCE [LARGE SCALE GENOMIC DNA]</scope>
    <source>
        <strain evidence="9 10">PX506</strain>
        <tissue evidence="9">Whole organism</tissue>
    </source>
</reference>
<keyword evidence="4 8" id="KW-0808">Transferase</keyword>
<dbReference type="PANTHER" id="PTHR21461:SF80">
    <property type="entry name" value="GLYCOSYLTRANSFERASE FAMILY 92 PROTEIN"/>
    <property type="match status" value="1"/>
</dbReference>
<evidence type="ECO:0000256" key="6">
    <source>
        <dbReference type="ARBA" id="ARBA00022989"/>
    </source>
</evidence>
<evidence type="ECO:0000256" key="7">
    <source>
        <dbReference type="ARBA" id="ARBA00023136"/>
    </source>
</evidence>
<evidence type="ECO:0000256" key="3">
    <source>
        <dbReference type="ARBA" id="ARBA00022676"/>
    </source>
</evidence>
<dbReference type="EMBL" id="WUAV01000004">
    <property type="protein sequence ID" value="KAF1759779.1"/>
    <property type="molecule type" value="Genomic_DNA"/>
</dbReference>
<dbReference type="GeneID" id="9803270"/>
<evidence type="ECO:0000256" key="2">
    <source>
        <dbReference type="ARBA" id="ARBA00007647"/>
    </source>
</evidence>
<dbReference type="PANTHER" id="PTHR21461">
    <property type="entry name" value="GLYCOSYLTRANSFERASE FAMILY 92 PROTEIN"/>
    <property type="match status" value="1"/>
</dbReference>
<sequence>MRRGTSNRILYSLFILVVVTFFVLTINIYTGPFSETGHENEITPASPILPKSSEMRRRRDLSLKEAWLKKRIQKSTESRSQFNGIYVREAYRVSDEEIRFVYLENQDNNINLQAEIPKLGWQPVEWFCFNASCYDYLFCSMATRFGSIRLPQTSAHQPYIHLTTERSDEYTVVPVNDVRLRPSSHHYPHTLGVCLQPIFFFTDWTVIMQFFESWIAQGATKFYFYLHSYTWQTKKVLDFYKDSLGDGLELLDWSDLPVHARDKGMYDRDPNSRVFRHGATAFMHDCMMRARSVVKFVANTDLDDLPVSSTLNLPDALEKVSTRHPDAAQFKVDWILSHQPQHWDSIHNAKDVNFDLQSVRVLKIENIRWDYRVSKKMFHRPERVMHFDMHSVYRNELAGEKNQQYTTIEMFDNSDLYFLHLRRFERHLMNPLPVEYNNSFNHSLLMKMNTRMLDQYTKRIDGTEFAESPLTPWSLEARQTMRDLEQCRREAFGSILDDQNQMCQQSSSGCEGMLTAGVPFIKTTQTWVNIAHKALFNTYVEKTKRFSLF</sequence>
<keyword evidence="3 8" id="KW-0328">Glycosyltransferase</keyword>
<comment type="caution">
    <text evidence="9">The sequence shown here is derived from an EMBL/GenBank/DDBJ whole genome shotgun (WGS) entry which is preliminary data.</text>
</comment>
<dbReference type="RefSeq" id="XP_053586184.1">
    <property type="nucleotide sequence ID" value="XM_053731412.1"/>
</dbReference>
<comment type="subcellular location">
    <subcellularLocation>
        <location evidence="1">Membrane</location>
        <topology evidence="1">Single-pass membrane protein</topology>
    </subcellularLocation>
</comment>
<accession>A0A6A5GYL7</accession>
<keyword evidence="6 8" id="KW-1133">Transmembrane helix</keyword>
<evidence type="ECO:0000256" key="8">
    <source>
        <dbReference type="RuleBase" id="RU366017"/>
    </source>
</evidence>
<gene>
    <name evidence="9" type="ORF">GCK72_016246</name>
</gene>
<comment type="similarity">
    <text evidence="2 8">Belongs to the glycosyltransferase 92 family.</text>
</comment>
<feature type="transmembrane region" description="Helical" evidence="8">
    <location>
        <begin position="9"/>
        <end position="29"/>
    </location>
</feature>
<dbReference type="Proteomes" id="UP000483820">
    <property type="component" value="Chromosome IV"/>
</dbReference>
<evidence type="ECO:0000313" key="10">
    <source>
        <dbReference type="Proteomes" id="UP000483820"/>
    </source>
</evidence>
<organism evidence="9 10">
    <name type="scientific">Caenorhabditis remanei</name>
    <name type="common">Caenorhabditis vulgaris</name>
    <dbReference type="NCBI Taxonomy" id="31234"/>
    <lineage>
        <taxon>Eukaryota</taxon>
        <taxon>Metazoa</taxon>
        <taxon>Ecdysozoa</taxon>
        <taxon>Nematoda</taxon>
        <taxon>Chromadorea</taxon>
        <taxon>Rhabditida</taxon>
        <taxon>Rhabditina</taxon>
        <taxon>Rhabditomorpha</taxon>
        <taxon>Rhabditoidea</taxon>
        <taxon>Rhabditidae</taxon>
        <taxon>Peloderinae</taxon>
        <taxon>Caenorhabditis</taxon>
    </lineage>
</organism>
<dbReference type="Pfam" id="PF01697">
    <property type="entry name" value="Glyco_transf_92"/>
    <property type="match status" value="1"/>
</dbReference>
<proteinExistence type="inferred from homology"/>
<evidence type="ECO:0000256" key="1">
    <source>
        <dbReference type="ARBA" id="ARBA00004167"/>
    </source>
</evidence>
<name>A0A6A5GYL7_CAERE</name>
<dbReference type="CTD" id="9803270"/>
<evidence type="ECO:0000256" key="5">
    <source>
        <dbReference type="ARBA" id="ARBA00022692"/>
    </source>
</evidence>